<dbReference type="Gene3D" id="3.30.70.270">
    <property type="match status" value="1"/>
</dbReference>
<dbReference type="InterPro" id="IPR041577">
    <property type="entry name" value="RT_RNaseH_2"/>
</dbReference>
<dbReference type="PANTHER" id="PTHR48475">
    <property type="entry name" value="RIBONUCLEASE H"/>
    <property type="match status" value="1"/>
</dbReference>
<gene>
    <name evidence="3" type="ORF">FSB_LOCUS27500</name>
</gene>
<organism evidence="3">
    <name type="scientific">Fagus sylvatica</name>
    <name type="common">Beechnut</name>
    <dbReference type="NCBI Taxonomy" id="28930"/>
    <lineage>
        <taxon>Eukaryota</taxon>
        <taxon>Viridiplantae</taxon>
        <taxon>Streptophyta</taxon>
        <taxon>Embryophyta</taxon>
        <taxon>Tracheophyta</taxon>
        <taxon>Spermatophyta</taxon>
        <taxon>Magnoliopsida</taxon>
        <taxon>eudicotyledons</taxon>
        <taxon>Gunneridae</taxon>
        <taxon>Pentapetalae</taxon>
        <taxon>rosids</taxon>
        <taxon>fabids</taxon>
        <taxon>Fagales</taxon>
        <taxon>Fagaceae</taxon>
        <taxon>Fagus</taxon>
    </lineage>
</organism>
<dbReference type="PANTHER" id="PTHR48475:SF2">
    <property type="entry name" value="RIBONUCLEASE H"/>
    <property type="match status" value="1"/>
</dbReference>
<dbReference type="Pfam" id="PF03732">
    <property type="entry name" value="Retrotrans_gag"/>
    <property type="match status" value="1"/>
</dbReference>
<protein>
    <recommendedName>
        <fullName evidence="2">Integrase catalytic domain-containing protein</fullName>
    </recommendedName>
</protein>
<name>A0A2N9GJI1_FAGSY</name>
<dbReference type="InterPro" id="IPR036397">
    <property type="entry name" value="RNaseH_sf"/>
</dbReference>
<dbReference type="SUPFAM" id="SSF53098">
    <property type="entry name" value="Ribonuclease H-like"/>
    <property type="match status" value="2"/>
</dbReference>
<sequence>MDSQRSVRDNSNVPSSSGSRTQASQSIRDGLHRQISSLKRQVRDKTPAKERPRRGREKDGRENSEASSKAHLQAEVPSPTKKAPGSFHSNILAKVPGQPGGDALPPKVPKRRGNRGEHGAIWKALDQISSSPFSEEIERAKLPLRYTAPGFELYNGRTDPVAHIGHYHQRMALSRHNDTLMCRLFPSSLGEVALRWFNQIDRDTIASWNQMAEAFVERFITNSRRPKGMDVLMIMKLGHIESIKNYAARYSETYNDIEGCGEDVAVPTFKLGLPIDSGLRQSLTKRPPSTMRKLMSRIEQFIRLEEEKGNVSNAQTETPVPPPNIKPSAPPSKIPRVTVVLGNSVTPSFKAHSTVFKEPIYRILEKIKEQPFFVWPPKLQGDPMFRKNRPMCSYHRERGHLTEDCYKFKCLLERLVSEGHLSEYVNPILTKQTKVGQSNDLPGSSGTIPTGVIQVIQSPLCTSISPASYRSDIRKAFHLRQSFGISDSAHLVPKLCSEAHDSSVNGTISFSDSDLQDVQLPHNDPLVITLRIGNYDVKRVLVDQGSFAEVMYQELYEKLGLGKSDLTEFGSPVFGFSGESAPSPYNAIMGRSWLHKMKAIPSILHQKLRFPTKDGVMEINGDQVAAKQCVLAAAKRSTSGKTDAAGYYDNYSHLGLWKEREFRDIFAWTVYEAYPRPRMSLSRHTSRRQACLTKASKVDFREIGDNIGGNQEIIGCGSNSASSIPNLAIKYSCSIEEEWEVESLCGLHRSEQGLSERSLSSPKNRSVGRLGRRACSDEFFRCISRISSNSHDPVRLGEDSFYYSPRGLLLPERQEGRPFSSLEGSLRDSPKETNYVSMLRSVCSEYIRERMTAALGRFISRSADKCRPFFRLLGKNKKFLWDGDCSAAFQGIKAYLSSPPCLSIPSPGEPLYLYLAVSDHAVSAVLVRETPKHQRPIFFISKTMNEAEAKYLPLEKAALALVRAAKKLPQYFQATTVTVLTNLPLKALLQWQVLADFVAEFQGQDSKFGPTNSFSNEWKLFMDGASNAMGSGARVVLISPERLIMEQAVRLNFLASNNESEYEALLIGLKSARRLGANRLLVEQIGREHNFHADILAKLATAMETDMQKTVTVEVLNSPSSQDCDSDILCTVNPVASWMDPLIAYLQNDQLLEDQKEADIVKRKAPGYWLSKEGSLYKRSFSGPYLLCVHPDLVNNLLYEIHEGICGSHTGGRSLAHRAMSQGYWWPYMQSDSVRYVKACDKCQRFAPKIHQPARELNPLSSPWPFAQWGIDIVGPLPRAPGNKKFLIVATDYFTKWVEAEPLSHIRDVDAKHFFWKNVVTRFGIPWAVISDNGTQFEGKVFKGFCSNLGIRNFFSSPGYPQVNGQAEVSNKVILDGIKKRLEEAKGRWVEELPSVLWTHRTTHRRSTGETPFALAYGVEAVIPLEVGLPTTRTTEFDTDQNENNLRKDLNLIEERRDIAAIRLASYQRQMKKGYDKNIRPRSFQINDLVLRKVVANTRNPNDGKLGPNWEGPYKVTSFAGVGAYRLEDMDGRPVPRPWNICNLKKYFF</sequence>
<dbReference type="Pfam" id="PF17921">
    <property type="entry name" value="Integrase_H2C2"/>
    <property type="match status" value="1"/>
</dbReference>
<dbReference type="Gene3D" id="3.30.420.10">
    <property type="entry name" value="Ribonuclease H-like superfamily/Ribonuclease H"/>
    <property type="match status" value="2"/>
</dbReference>
<dbReference type="InterPro" id="IPR005162">
    <property type="entry name" value="Retrotrans_gag_dom"/>
</dbReference>
<evidence type="ECO:0000259" key="2">
    <source>
        <dbReference type="PROSITE" id="PS50994"/>
    </source>
</evidence>
<reference evidence="3" key="1">
    <citation type="submission" date="2018-02" db="EMBL/GenBank/DDBJ databases">
        <authorList>
            <person name="Cohen D.B."/>
            <person name="Kent A.D."/>
        </authorList>
    </citation>
    <scope>NUCLEOTIDE SEQUENCE</scope>
</reference>
<feature type="compositionally biased region" description="Low complexity" evidence="1">
    <location>
        <begin position="15"/>
        <end position="26"/>
    </location>
</feature>
<dbReference type="Pfam" id="PF00665">
    <property type="entry name" value="rve"/>
    <property type="match status" value="1"/>
</dbReference>
<dbReference type="InterPro" id="IPR041588">
    <property type="entry name" value="Integrase_H2C2"/>
</dbReference>
<dbReference type="InterPro" id="IPR012337">
    <property type="entry name" value="RNaseH-like_sf"/>
</dbReference>
<evidence type="ECO:0000313" key="3">
    <source>
        <dbReference type="EMBL" id="SPC99618.1"/>
    </source>
</evidence>
<feature type="compositionally biased region" description="Pro residues" evidence="1">
    <location>
        <begin position="319"/>
        <end position="331"/>
    </location>
</feature>
<dbReference type="Gene3D" id="3.10.20.370">
    <property type="match status" value="1"/>
</dbReference>
<evidence type="ECO:0000256" key="1">
    <source>
        <dbReference type="SAM" id="MobiDB-lite"/>
    </source>
</evidence>
<dbReference type="PROSITE" id="PS50994">
    <property type="entry name" value="INTEGRASE"/>
    <property type="match status" value="1"/>
</dbReference>
<feature type="region of interest" description="Disordered" evidence="1">
    <location>
        <begin position="310"/>
        <end position="331"/>
    </location>
</feature>
<dbReference type="EMBL" id="OIVN01001997">
    <property type="protein sequence ID" value="SPC99618.1"/>
    <property type="molecule type" value="Genomic_DNA"/>
</dbReference>
<dbReference type="Gene3D" id="1.10.340.70">
    <property type="match status" value="1"/>
</dbReference>
<feature type="region of interest" description="Disordered" evidence="1">
    <location>
        <begin position="1"/>
        <end position="115"/>
    </location>
</feature>
<accession>A0A2N9GJI1</accession>
<dbReference type="GO" id="GO:0003676">
    <property type="term" value="F:nucleic acid binding"/>
    <property type="evidence" value="ECO:0007669"/>
    <property type="project" value="InterPro"/>
</dbReference>
<dbReference type="InterPro" id="IPR001584">
    <property type="entry name" value="Integrase_cat-core"/>
</dbReference>
<proteinExistence type="predicted"/>
<feature type="domain" description="Integrase catalytic" evidence="2">
    <location>
        <begin position="1255"/>
        <end position="1420"/>
    </location>
</feature>
<dbReference type="InterPro" id="IPR043128">
    <property type="entry name" value="Rev_trsase/Diguanyl_cyclase"/>
</dbReference>
<feature type="compositionally biased region" description="Basic and acidic residues" evidence="1">
    <location>
        <begin position="41"/>
        <end position="64"/>
    </location>
</feature>
<dbReference type="GO" id="GO:0015074">
    <property type="term" value="P:DNA integration"/>
    <property type="evidence" value="ECO:0007669"/>
    <property type="project" value="InterPro"/>
</dbReference>
<dbReference type="Pfam" id="PF17919">
    <property type="entry name" value="RT_RNaseH_2"/>
    <property type="match status" value="1"/>
</dbReference>
<dbReference type="SUPFAM" id="SSF56672">
    <property type="entry name" value="DNA/RNA polymerases"/>
    <property type="match status" value="1"/>
</dbReference>
<dbReference type="InterPro" id="IPR043502">
    <property type="entry name" value="DNA/RNA_pol_sf"/>
</dbReference>